<dbReference type="RefSeq" id="WP_068709995.1">
    <property type="nucleotide sequence ID" value="NZ_BAAAXQ010000067.1"/>
</dbReference>
<comment type="caution">
    <text evidence="1">The sequence shown here is derived from an EMBL/GenBank/DDBJ whole genome shotgun (WGS) entry which is preliminary data.</text>
</comment>
<dbReference type="Pfam" id="PF05973">
    <property type="entry name" value="Gp49"/>
    <property type="match status" value="1"/>
</dbReference>
<gene>
    <name evidence="1" type="ORF">GCM10019998_20190</name>
</gene>
<proteinExistence type="predicted"/>
<dbReference type="Proteomes" id="UP001501577">
    <property type="component" value="Unassembled WGS sequence"/>
</dbReference>
<protein>
    <submittedName>
        <fullName evidence="1">Type II toxin-antitoxin system RelE/ParE family toxin</fullName>
    </submittedName>
</protein>
<keyword evidence="2" id="KW-1185">Reference proteome</keyword>
<name>A0ABN3YAJ4_9ENTE</name>
<evidence type="ECO:0000313" key="1">
    <source>
        <dbReference type="EMBL" id="GAA3023538.1"/>
    </source>
</evidence>
<accession>A0ABN3YAJ4</accession>
<organism evidence="1 2">
    <name type="scientific">Tetragenococcus solitarius</name>
    <dbReference type="NCBI Taxonomy" id="71453"/>
    <lineage>
        <taxon>Bacteria</taxon>
        <taxon>Bacillati</taxon>
        <taxon>Bacillota</taxon>
        <taxon>Bacilli</taxon>
        <taxon>Lactobacillales</taxon>
        <taxon>Enterococcaceae</taxon>
        <taxon>Tetragenococcus</taxon>
    </lineage>
</organism>
<dbReference type="EMBL" id="BAAAXQ010000067">
    <property type="protein sequence ID" value="GAA3023538.1"/>
    <property type="molecule type" value="Genomic_DNA"/>
</dbReference>
<reference evidence="1 2" key="1">
    <citation type="journal article" date="2019" name="Int. J. Syst. Evol. Microbiol.">
        <title>The Global Catalogue of Microorganisms (GCM) 10K type strain sequencing project: providing services to taxonomists for standard genome sequencing and annotation.</title>
        <authorList>
            <consortium name="The Broad Institute Genomics Platform"/>
            <consortium name="The Broad Institute Genome Sequencing Center for Infectious Disease"/>
            <person name="Wu L."/>
            <person name="Ma J."/>
        </authorList>
    </citation>
    <scope>NUCLEOTIDE SEQUENCE [LARGE SCALE GENOMIC DNA]</scope>
    <source>
        <strain evidence="1 2">JCM 8736</strain>
    </source>
</reference>
<dbReference type="InterPro" id="IPR009241">
    <property type="entry name" value="HigB-like"/>
</dbReference>
<evidence type="ECO:0000313" key="2">
    <source>
        <dbReference type="Proteomes" id="UP001501577"/>
    </source>
</evidence>
<sequence length="121" mass="14667">MKQLIFDWDNKFDRFLEQLDTNTRASLLRRIEAIENVGIRDASQREWIKLLDKKEKIFEIRSRSTQYFPRAVYFRVKGDFYFISHGFNKKTNKTPKREIELAKNRKRSFFANKPKGDDKNE</sequence>